<name>A0ABD2L885_9BILA</name>
<dbReference type="EMBL" id="JBICBT010000506">
    <property type="protein sequence ID" value="KAL3111450.1"/>
    <property type="molecule type" value="Genomic_DNA"/>
</dbReference>
<dbReference type="AlphaFoldDB" id="A0ABD2L885"/>
<comment type="caution">
    <text evidence="1">The sequence shown here is derived from an EMBL/GenBank/DDBJ whole genome shotgun (WGS) entry which is preliminary data.</text>
</comment>
<dbReference type="Proteomes" id="UP001620626">
    <property type="component" value="Unassembled WGS sequence"/>
</dbReference>
<sequence length="66" mass="7673">MEFLLLNCPVSMRQTDERKPRRTPHIYFTKKWDHDEEDDDDDDGRRFAFAMAIGAGDGDGRGRGQE</sequence>
<reference evidence="1 2" key="1">
    <citation type="submission" date="2024-10" db="EMBL/GenBank/DDBJ databases">
        <authorList>
            <person name="Kim D."/>
        </authorList>
    </citation>
    <scope>NUCLEOTIDE SEQUENCE [LARGE SCALE GENOMIC DNA]</scope>
    <source>
        <strain evidence="1">BH-2024</strain>
    </source>
</reference>
<protein>
    <submittedName>
        <fullName evidence="1">Uncharacterized protein</fullName>
    </submittedName>
</protein>
<keyword evidence="2" id="KW-1185">Reference proteome</keyword>
<evidence type="ECO:0000313" key="1">
    <source>
        <dbReference type="EMBL" id="KAL3111450.1"/>
    </source>
</evidence>
<accession>A0ABD2L885</accession>
<evidence type="ECO:0000313" key="2">
    <source>
        <dbReference type="Proteomes" id="UP001620626"/>
    </source>
</evidence>
<gene>
    <name evidence="1" type="ORF">niasHT_017677</name>
</gene>
<proteinExistence type="predicted"/>
<organism evidence="1 2">
    <name type="scientific">Heterodera trifolii</name>
    <dbReference type="NCBI Taxonomy" id="157864"/>
    <lineage>
        <taxon>Eukaryota</taxon>
        <taxon>Metazoa</taxon>
        <taxon>Ecdysozoa</taxon>
        <taxon>Nematoda</taxon>
        <taxon>Chromadorea</taxon>
        <taxon>Rhabditida</taxon>
        <taxon>Tylenchina</taxon>
        <taxon>Tylenchomorpha</taxon>
        <taxon>Tylenchoidea</taxon>
        <taxon>Heteroderidae</taxon>
        <taxon>Heteroderinae</taxon>
        <taxon>Heterodera</taxon>
    </lineage>
</organism>